<dbReference type="PANTHER" id="PTHR45689">
    <property type="entry name" value="I[[H]] CHANNEL, ISOFORM E"/>
    <property type="match status" value="1"/>
</dbReference>
<dbReference type="CDD" id="cd00038">
    <property type="entry name" value="CAP_ED"/>
    <property type="match status" value="1"/>
</dbReference>
<dbReference type="GO" id="GO:0098855">
    <property type="term" value="C:HCN channel complex"/>
    <property type="evidence" value="ECO:0007669"/>
    <property type="project" value="TreeGrafter"/>
</dbReference>
<dbReference type="InterPro" id="IPR018490">
    <property type="entry name" value="cNMP-bd_dom_sf"/>
</dbReference>
<evidence type="ECO:0000256" key="5">
    <source>
        <dbReference type="ARBA" id="ARBA00023065"/>
    </source>
</evidence>
<comment type="caution">
    <text evidence="10">The sequence shown here is derived from an EMBL/GenBank/DDBJ whole genome shotgun (WGS) entry which is preliminary data.</text>
</comment>
<evidence type="ECO:0000313" key="11">
    <source>
        <dbReference type="EMBL" id="KAF4144310.1"/>
    </source>
</evidence>
<evidence type="ECO:0000256" key="8">
    <source>
        <dbReference type="SAM" id="Phobius"/>
    </source>
</evidence>
<feature type="region of interest" description="Disordered" evidence="7">
    <location>
        <begin position="1324"/>
        <end position="1354"/>
    </location>
</feature>
<evidence type="ECO:0000256" key="1">
    <source>
        <dbReference type="ARBA" id="ARBA00004141"/>
    </source>
</evidence>
<gene>
    <name evidence="10" type="ORF">GN244_ATG18347</name>
    <name evidence="11" type="ORF">GN958_ATG06488</name>
    <name evidence="12" type="ORF">GN958_ATG06490</name>
</gene>
<keyword evidence="13" id="KW-1185">Reference proteome</keyword>
<dbReference type="InterPro" id="IPR051413">
    <property type="entry name" value="K/Na_HCN_channel"/>
</dbReference>
<dbReference type="GO" id="GO:0035725">
    <property type="term" value="P:sodium ion transmembrane transport"/>
    <property type="evidence" value="ECO:0007669"/>
    <property type="project" value="TreeGrafter"/>
</dbReference>
<evidence type="ECO:0000256" key="4">
    <source>
        <dbReference type="ARBA" id="ARBA00022989"/>
    </source>
</evidence>
<feature type="region of interest" description="Disordered" evidence="7">
    <location>
        <begin position="67"/>
        <end position="105"/>
    </location>
</feature>
<dbReference type="PROSITE" id="PS00889">
    <property type="entry name" value="CNMP_BINDING_2"/>
    <property type="match status" value="1"/>
</dbReference>
<comment type="subcellular location">
    <subcellularLocation>
        <location evidence="1">Membrane</location>
        <topology evidence="1">Multi-pass membrane protein</topology>
    </subcellularLocation>
</comment>
<dbReference type="Pfam" id="PF00520">
    <property type="entry name" value="Ion_trans"/>
    <property type="match status" value="1"/>
</dbReference>
<feature type="compositionally biased region" description="Polar residues" evidence="7">
    <location>
        <begin position="1"/>
        <end position="10"/>
    </location>
</feature>
<feature type="region of interest" description="Disordered" evidence="7">
    <location>
        <begin position="1"/>
        <end position="53"/>
    </location>
</feature>
<feature type="transmembrane region" description="Helical" evidence="8">
    <location>
        <begin position="590"/>
        <end position="611"/>
    </location>
</feature>
<evidence type="ECO:0000313" key="13">
    <source>
        <dbReference type="Proteomes" id="UP000602510"/>
    </source>
</evidence>
<evidence type="ECO:0000256" key="2">
    <source>
        <dbReference type="ARBA" id="ARBA00022448"/>
    </source>
</evidence>
<dbReference type="Gene3D" id="2.60.120.10">
    <property type="entry name" value="Jelly Rolls"/>
    <property type="match status" value="1"/>
</dbReference>
<evidence type="ECO:0000259" key="9">
    <source>
        <dbReference type="PROSITE" id="PS50042"/>
    </source>
</evidence>
<keyword evidence="4 8" id="KW-1133">Transmembrane helix</keyword>
<keyword evidence="5" id="KW-0406">Ion transport</keyword>
<dbReference type="PROSITE" id="PS50042">
    <property type="entry name" value="CNMP_BINDING_3"/>
    <property type="match status" value="1"/>
</dbReference>
<dbReference type="PANTHER" id="PTHR45689:SF5">
    <property type="entry name" value="I[[H]] CHANNEL, ISOFORM E"/>
    <property type="match status" value="1"/>
</dbReference>
<dbReference type="InterPro" id="IPR005821">
    <property type="entry name" value="Ion_trans_dom"/>
</dbReference>
<organism evidence="10 13">
    <name type="scientific">Phytophthora infestans</name>
    <name type="common">Potato late blight agent</name>
    <name type="synonym">Botrytis infestans</name>
    <dbReference type="NCBI Taxonomy" id="4787"/>
    <lineage>
        <taxon>Eukaryota</taxon>
        <taxon>Sar</taxon>
        <taxon>Stramenopiles</taxon>
        <taxon>Oomycota</taxon>
        <taxon>Peronosporomycetes</taxon>
        <taxon>Peronosporales</taxon>
        <taxon>Peronosporaceae</taxon>
        <taxon>Phytophthora</taxon>
    </lineage>
</organism>
<proteinExistence type="predicted"/>
<evidence type="ECO:0000256" key="7">
    <source>
        <dbReference type="SAM" id="MobiDB-lite"/>
    </source>
</evidence>
<feature type="transmembrane region" description="Helical" evidence="8">
    <location>
        <begin position="673"/>
        <end position="695"/>
    </location>
</feature>
<dbReference type="Proteomes" id="UP000704712">
    <property type="component" value="Unassembled WGS sequence"/>
</dbReference>
<dbReference type="Gene3D" id="1.10.287.630">
    <property type="entry name" value="Helix hairpin bin"/>
    <property type="match status" value="1"/>
</dbReference>
<dbReference type="GO" id="GO:0003254">
    <property type="term" value="P:regulation of membrane depolarization"/>
    <property type="evidence" value="ECO:0007669"/>
    <property type="project" value="TreeGrafter"/>
</dbReference>
<keyword evidence="3 8" id="KW-0812">Transmembrane</keyword>
<sequence>MFRSMSSHDVVSSPRAEETTTIDENESGQMLDDDTGRSGDPDETASGASMPFNRLVTTSAVAAALAEVQGTEAQSERSKRGRLDRRHSGGLEPLMESDKHSTDPALDVQLPNNGHRMSAPSIDPVSAIKPTRQDNVSPRTHFKRATSTHLAGMRERLKSAKPAETNGTTTVTIKRSPSAAAMPAFKRMPSSGTTPSFRAVAKAVAVSGNATTAMKDQGQNYEQMMARFQLRRLEFTGSGRNLDNEAKVPHRRSTAYMAPVDSEMSQPRLDDIINSTHRHSEGEHMDNTIGREGDRHILASSQSRVDSQAEESPRRPGAPSFHSNNPISIAAPPATASIVPVDDLGATNGALGGPKRSIASAVKIPHSPALEPDQVRISKHQEKTEPSQWQQRHSPAARKESGGVLNRDLSSFQKLNSRGGSRPRPLPRLKKRTRSVLSRLRTPLSPYSRTARVRSFILLIAFCVHTLGFPYEEAFHNGGRAWFISVDSLTEMVFYAEFVLAFNTSYVNKRGVLVVSRRHIARNFLAGACVFQFVAAFPFRTIMKDIVIRSHRVVHILRLFREIGQARGARIEKSVWGWLLYSRYSHLLKIVWIVGAVMLIAHCVACCWRLLLLDAVHVNPASIADRTCGVPIDSNTELEVYTECFYVAMQLLQGQSLTTHSAREDIFASGVNLLGSIVLAVIFGHVAMLVANFNANSTAYQRKMESVFAGMTKMQLPAPLRERIHQYYAHLWREYEALDGAPLERFAKELSHNLTLEVVLFKYMELAMHVPFWESCSPDFQKTLVLSLDTRVYLPDDFIVRRGEVGDEFYMINRGMCELVGSNDTQEHATGPLARRSSQLGDHGDTSTLYTTSLDGTAYPDRDDQGARAVSRNSRVNPEGRNPTIKTLTRGQAFGEMALLMNYQRTANVRAMTYVEMCVLSRTAFQAVLTRYLADRKHVISQILISSLENNERFGIPCRLTAMVRSIFADEVDGVANGEKLITPRRAAKLVAWAVNPDVEDDSIKFSLSNKLKDQLVVIRDQEFGATTLIDDDTTGKTCGSTPALPSPRSWEIRKRGRDGENLTECGCTCHCSSLSVSKIIANSEPEVDSQVVKLESAQTQALSLIQELQRGIHDILHHTRQLPQLNDVDTSLDPGQSAPNSVPAIVPTTSTASTKPMITIQQRRSKFISSRSTSAPNFADLDLSTRLASDESAETELSLEAIKSKPTVTAPRPIQRAMTARWLKNTETTESGGEASVRDDKSKTAITPTKPIQRAVTARWLKTSESTHPLRLQNSFTPLVRPRAPSGSSSQRFIQRVTHQLASLATSSNSMVQASPTRYADKLFGTAHSTRETAPGTTEMSFREDSNISEARF</sequence>
<accession>A0A833SLG8</accession>
<evidence type="ECO:0000256" key="3">
    <source>
        <dbReference type="ARBA" id="ARBA00022692"/>
    </source>
</evidence>
<feature type="region of interest" description="Disordered" evidence="7">
    <location>
        <begin position="118"/>
        <end position="143"/>
    </location>
</feature>
<keyword evidence="6 8" id="KW-0472">Membrane</keyword>
<reference evidence="10" key="1">
    <citation type="submission" date="2020-04" db="EMBL/GenBank/DDBJ databases">
        <title>Hybrid Assembly of Korean Phytophthora infestans isolates.</title>
        <authorList>
            <person name="Prokchorchik M."/>
            <person name="Lee Y."/>
            <person name="Seo J."/>
            <person name="Cho J.-H."/>
            <person name="Park Y.-E."/>
            <person name="Jang D.-C."/>
            <person name="Im J.-S."/>
            <person name="Choi J.-G."/>
            <person name="Park H.-J."/>
            <person name="Lee G.-B."/>
            <person name="Lee Y.-G."/>
            <person name="Hong S.-Y."/>
            <person name="Cho K."/>
            <person name="Sohn K.H."/>
        </authorList>
    </citation>
    <scope>NUCLEOTIDE SEQUENCE</scope>
    <source>
        <strain evidence="10">KR_1_A1</strain>
        <strain evidence="11">KR_2_A2</strain>
    </source>
</reference>
<feature type="compositionally biased region" description="Polar residues" evidence="7">
    <location>
        <begin position="836"/>
        <end position="855"/>
    </location>
</feature>
<evidence type="ECO:0000313" key="10">
    <source>
        <dbReference type="EMBL" id="KAF4029905.1"/>
    </source>
</evidence>
<dbReference type="InterPro" id="IPR018488">
    <property type="entry name" value="cNMP-bd_CS"/>
</dbReference>
<feature type="region of interest" description="Disordered" evidence="7">
    <location>
        <begin position="378"/>
        <end position="432"/>
    </location>
</feature>
<dbReference type="EMBL" id="JAACNO010000876">
    <property type="protein sequence ID" value="KAF4144310.1"/>
    <property type="molecule type" value="Genomic_DNA"/>
</dbReference>
<feature type="region of interest" description="Disordered" evidence="7">
    <location>
        <begin position="300"/>
        <end position="329"/>
    </location>
</feature>
<feature type="region of interest" description="Disordered" evidence="7">
    <location>
        <begin position="823"/>
        <end position="883"/>
    </location>
</feature>
<evidence type="ECO:0000256" key="6">
    <source>
        <dbReference type="ARBA" id="ARBA00023136"/>
    </source>
</evidence>
<keyword evidence="2" id="KW-0813">Transport</keyword>
<name>A0A833SLG8_PHYIN</name>
<dbReference type="PROSITE" id="PS00888">
    <property type="entry name" value="CNMP_BINDING_1"/>
    <property type="match status" value="1"/>
</dbReference>
<evidence type="ECO:0000313" key="12">
    <source>
        <dbReference type="EMBL" id="KAF4144312.1"/>
    </source>
</evidence>
<protein>
    <submittedName>
        <fullName evidence="10">Cyclic nucleotide-binding domain</fullName>
    </submittedName>
</protein>
<dbReference type="SMART" id="SM00100">
    <property type="entry name" value="cNMP"/>
    <property type="match status" value="1"/>
</dbReference>
<dbReference type="Gene3D" id="1.10.287.70">
    <property type="match status" value="1"/>
</dbReference>
<dbReference type="SUPFAM" id="SSF81324">
    <property type="entry name" value="Voltage-gated potassium channels"/>
    <property type="match status" value="1"/>
</dbReference>
<dbReference type="Proteomes" id="UP000602510">
    <property type="component" value="Unassembled WGS sequence"/>
</dbReference>
<feature type="domain" description="Cyclic nucleotide-binding" evidence="9">
    <location>
        <begin position="772"/>
        <end position="946"/>
    </location>
</feature>
<dbReference type="InterPro" id="IPR014710">
    <property type="entry name" value="RmlC-like_jellyroll"/>
</dbReference>
<dbReference type="InterPro" id="IPR000595">
    <property type="entry name" value="cNMP-bd_dom"/>
</dbReference>
<dbReference type="SUPFAM" id="SSF51206">
    <property type="entry name" value="cAMP-binding domain-like"/>
    <property type="match status" value="1"/>
</dbReference>
<dbReference type="GO" id="GO:0005249">
    <property type="term" value="F:voltage-gated potassium channel activity"/>
    <property type="evidence" value="ECO:0007669"/>
    <property type="project" value="TreeGrafter"/>
</dbReference>
<dbReference type="EMBL" id="JAACNO010000876">
    <property type="protein sequence ID" value="KAF4144312.1"/>
    <property type="molecule type" value="Genomic_DNA"/>
</dbReference>
<dbReference type="Pfam" id="PF00027">
    <property type="entry name" value="cNMP_binding"/>
    <property type="match status" value="1"/>
</dbReference>
<dbReference type="EMBL" id="WSZM01000735">
    <property type="protein sequence ID" value="KAF4029905.1"/>
    <property type="molecule type" value="Genomic_DNA"/>
</dbReference>
<feature type="compositionally biased region" description="Basic and acidic residues" evidence="7">
    <location>
        <begin position="1342"/>
        <end position="1354"/>
    </location>
</feature>